<comment type="caution">
    <text evidence="7">The sequence shown here is derived from an EMBL/GenBank/DDBJ whole genome shotgun (WGS) entry which is preliminary data.</text>
</comment>
<dbReference type="PANTHER" id="PTHR11662:SF456">
    <property type="entry name" value="VESICULAR GLUTAMATE TRANSPORTER, ISOFORM A"/>
    <property type="match status" value="1"/>
</dbReference>
<dbReference type="InterPro" id="IPR020846">
    <property type="entry name" value="MFS_dom"/>
</dbReference>
<sequence length="355" mass="39787">MSDQIPITLSGISGKAIKPVKNLLGNCTQPISTLMNSMKSADANVERGPAGHYEMYGNSDLYEYDSTNYISVHTNKVLEFSEKCVCCKCRKRWQLAILANLGFMIVFGIRCNFGAAKSHMDHRFVDPWGRTHKAEFNWTRTELGIIESSFFYGYLITQIPAGFLATRFAPNKLFGLAIGMASFFNLLIPAALRSGSMTLVAVVQTLQGLFQGVSFPAMHGVWRHWAPPLERSKLATTAFTGSYAGAVLGLPISAWLVSYIDWPMPFYFYGVVGIIWSIFWFSLTFESPAFHPTITTEEKNYIETEIGPVSATHPTVSFSLLKNYQSLLYRYNLIFWSYSIIMPGAVSWASRTTKL</sequence>
<evidence type="ECO:0000259" key="6">
    <source>
        <dbReference type="PROSITE" id="PS50850"/>
    </source>
</evidence>
<feature type="transmembrane region" description="Helical" evidence="5">
    <location>
        <begin position="173"/>
        <end position="192"/>
    </location>
</feature>
<comment type="subcellular location">
    <subcellularLocation>
        <location evidence="1">Membrane</location>
        <topology evidence="1">Multi-pass membrane protein</topology>
    </subcellularLocation>
</comment>
<dbReference type="PANTHER" id="PTHR11662">
    <property type="entry name" value="SOLUTE CARRIER FAMILY 17"/>
    <property type="match status" value="1"/>
</dbReference>
<name>A0ABD6ETZ8_9BILA</name>
<dbReference type="PROSITE" id="PS50850">
    <property type="entry name" value="MFS"/>
    <property type="match status" value="1"/>
</dbReference>
<dbReference type="AlphaFoldDB" id="A0ABD6ETZ8"/>
<feature type="transmembrane region" description="Helical" evidence="5">
    <location>
        <begin position="328"/>
        <end position="349"/>
    </location>
</feature>
<dbReference type="Gene3D" id="1.20.1250.20">
    <property type="entry name" value="MFS general substrate transporter like domains"/>
    <property type="match status" value="1"/>
</dbReference>
<dbReference type="InterPro" id="IPR011701">
    <property type="entry name" value="MFS"/>
</dbReference>
<dbReference type="Proteomes" id="UP001608902">
    <property type="component" value="Unassembled WGS sequence"/>
</dbReference>
<dbReference type="GO" id="GO:0016020">
    <property type="term" value="C:membrane"/>
    <property type="evidence" value="ECO:0007669"/>
    <property type="project" value="UniProtKB-SubCell"/>
</dbReference>
<evidence type="ECO:0000313" key="7">
    <source>
        <dbReference type="EMBL" id="MFH4981654.1"/>
    </source>
</evidence>
<evidence type="ECO:0000256" key="2">
    <source>
        <dbReference type="ARBA" id="ARBA00022692"/>
    </source>
</evidence>
<organism evidence="7 8">
    <name type="scientific">Gnathostoma spinigerum</name>
    <dbReference type="NCBI Taxonomy" id="75299"/>
    <lineage>
        <taxon>Eukaryota</taxon>
        <taxon>Metazoa</taxon>
        <taxon>Ecdysozoa</taxon>
        <taxon>Nematoda</taxon>
        <taxon>Chromadorea</taxon>
        <taxon>Rhabditida</taxon>
        <taxon>Spirurina</taxon>
        <taxon>Gnathostomatomorpha</taxon>
        <taxon>Gnathostomatoidea</taxon>
        <taxon>Gnathostomatidae</taxon>
        <taxon>Gnathostoma</taxon>
    </lineage>
</organism>
<proteinExistence type="predicted"/>
<dbReference type="EMBL" id="JBGFUD010007628">
    <property type="protein sequence ID" value="MFH4981654.1"/>
    <property type="molecule type" value="Genomic_DNA"/>
</dbReference>
<dbReference type="FunFam" id="1.20.1250.20:FF:000226">
    <property type="entry name" value="Vesicular GLUtamate transporter"/>
    <property type="match status" value="1"/>
</dbReference>
<evidence type="ECO:0000256" key="1">
    <source>
        <dbReference type="ARBA" id="ARBA00004141"/>
    </source>
</evidence>
<reference evidence="7 8" key="1">
    <citation type="submission" date="2024-08" db="EMBL/GenBank/DDBJ databases">
        <title>Gnathostoma spinigerum genome.</title>
        <authorList>
            <person name="Gonzalez-Bertolin B."/>
            <person name="Monzon S."/>
            <person name="Zaballos A."/>
            <person name="Jimenez P."/>
            <person name="Dekumyoy P."/>
            <person name="Varona S."/>
            <person name="Cuesta I."/>
            <person name="Sumanam S."/>
            <person name="Adisakwattana P."/>
            <person name="Gasser R.B."/>
            <person name="Hernandez-Gonzalez A."/>
            <person name="Young N.D."/>
            <person name="Perteguer M.J."/>
        </authorList>
    </citation>
    <scope>NUCLEOTIDE SEQUENCE [LARGE SCALE GENOMIC DNA]</scope>
    <source>
        <strain evidence="7">AL3</strain>
        <tissue evidence="7">Liver</tissue>
    </source>
</reference>
<gene>
    <name evidence="7" type="ORF">AB6A40_008363</name>
</gene>
<feature type="transmembrane region" description="Helical" evidence="5">
    <location>
        <begin position="234"/>
        <end position="260"/>
    </location>
</feature>
<keyword evidence="2 5" id="KW-0812">Transmembrane</keyword>
<dbReference type="InterPro" id="IPR036259">
    <property type="entry name" value="MFS_trans_sf"/>
</dbReference>
<dbReference type="Pfam" id="PF07690">
    <property type="entry name" value="MFS_1"/>
    <property type="match status" value="1"/>
</dbReference>
<feature type="transmembrane region" description="Helical" evidence="5">
    <location>
        <begin position="93"/>
        <end position="113"/>
    </location>
</feature>
<evidence type="ECO:0000256" key="5">
    <source>
        <dbReference type="SAM" id="Phobius"/>
    </source>
</evidence>
<keyword evidence="8" id="KW-1185">Reference proteome</keyword>
<keyword evidence="3 5" id="KW-1133">Transmembrane helix</keyword>
<evidence type="ECO:0000313" key="8">
    <source>
        <dbReference type="Proteomes" id="UP001608902"/>
    </source>
</evidence>
<feature type="domain" description="Major facilitator superfamily (MFS) profile" evidence="6">
    <location>
        <begin position="94"/>
        <end position="355"/>
    </location>
</feature>
<dbReference type="SUPFAM" id="SSF103473">
    <property type="entry name" value="MFS general substrate transporter"/>
    <property type="match status" value="1"/>
</dbReference>
<dbReference type="InterPro" id="IPR050382">
    <property type="entry name" value="MFS_Na/Anion_cotransporter"/>
</dbReference>
<feature type="transmembrane region" description="Helical" evidence="5">
    <location>
        <begin position="266"/>
        <end position="285"/>
    </location>
</feature>
<evidence type="ECO:0000256" key="3">
    <source>
        <dbReference type="ARBA" id="ARBA00022989"/>
    </source>
</evidence>
<keyword evidence="4 5" id="KW-0472">Membrane</keyword>
<accession>A0ABD6ETZ8</accession>
<evidence type="ECO:0000256" key="4">
    <source>
        <dbReference type="ARBA" id="ARBA00023136"/>
    </source>
</evidence>
<protein>
    <recommendedName>
        <fullName evidence="6">Major facilitator superfamily (MFS) profile domain-containing protein</fullName>
    </recommendedName>
</protein>